<evidence type="ECO:0000313" key="2">
    <source>
        <dbReference type="EMBL" id="KAF2127820.1"/>
    </source>
</evidence>
<dbReference type="RefSeq" id="XP_033522209.1">
    <property type="nucleotide sequence ID" value="XM_033668498.1"/>
</dbReference>
<name>A0A6A6A7K4_9PLEO</name>
<protein>
    <submittedName>
        <fullName evidence="2">Uncharacterized protein</fullName>
    </submittedName>
</protein>
<keyword evidence="3" id="KW-1185">Reference proteome</keyword>
<feature type="region of interest" description="Disordered" evidence="1">
    <location>
        <begin position="169"/>
        <end position="212"/>
    </location>
</feature>
<dbReference type="OrthoDB" id="3926760at2759"/>
<feature type="compositionally biased region" description="Polar residues" evidence="1">
    <location>
        <begin position="306"/>
        <end position="323"/>
    </location>
</feature>
<accession>A0A6A6A7K4</accession>
<feature type="region of interest" description="Disordered" evidence="1">
    <location>
        <begin position="293"/>
        <end position="323"/>
    </location>
</feature>
<gene>
    <name evidence="2" type="ORF">P153DRAFT_368370</name>
</gene>
<evidence type="ECO:0000256" key="1">
    <source>
        <dbReference type="SAM" id="MobiDB-lite"/>
    </source>
</evidence>
<dbReference type="EMBL" id="ML977510">
    <property type="protein sequence ID" value="KAF2127820.1"/>
    <property type="molecule type" value="Genomic_DNA"/>
</dbReference>
<dbReference type="AlphaFoldDB" id="A0A6A6A7K4"/>
<proteinExistence type="predicted"/>
<reference evidence="2" key="1">
    <citation type="journal article" date="2020" name="Stud. Mycol.">
        <title>101 Dothideomycetes genomes: a test case for predicting lifestyles and emergence of pathogens.</title>
        <authorList>
            <person name="Haridas S."/>
            <person name="Albert R."/>
            <person name="Binder M."/>
            <person name="Bloem J."/>
            <person name="Labutti K."/>
            <person name="Salamov A."/>
            <person name="Andreopoulos B."/>
            <person name="Baker S."/>
            <person name="Barry K."/>
            <person name="Bills G."/>
            <person name="Bluhm B."/>
            <person name="Cannon C."/>
            <person name="Castanera R."/>
            <person name="Culley D."/>
            <person name="Daum C."/>
            <person name="Ezra D."/>
            <person name="Gonzalez J."/>
            <person name="Henrissat B."/>
            <person name="Kuo A."/>
            <person name="Liang C."/>
            <person name="Lipzen A."/>
            <person name="Lutzoni F."/>
            <person name="Magnuson J."/>
            <person name="Mondo S."/>
            <person name="Nolan M."/>
            <person name="Ohm R."/>
            <person name="Pangilinan J."/>
            <person name="Park H.-J."/>
            <person name="Ramirez L."/>
            <person name="Alfaro M."/>
            <person name="Sun H."/>
            <person name="Tritt A."/>
            <person name="Yoshinaga Y."/>
            <person name="Zwiers L.-H."/>
            <person name="Turgeon B."/>
            <person name="Goodwin S."/>
            <person name="Spatafora J."/>
            <person name="Crous P."/>
            <person name="Grigoriev I."/>
        </authorList>
    </citation>
    <scope>NUCLEOTIDE SEQUENCE</scope>
    <source>
        <strain evidence="2">CBS 119687</strain>
    </source>
</reference>
<dbReference type="GeneID" id="54408930"/>
<feature type="region of interest" description="Disordered" evidence="1">
    <location>
        <begin position="350"/>
        <end position="392"/>
    </location>
</feature>
<dbReference type="Proteomes" id="UP000799771">
    <property type="component" value="Unassembled WGS sequence"/>
</dbReference>
<evidence type="ECO:0000313" key="3">
    <source>
        <dbReference type="Proteomes" id="UP000799771"/>
    </source>
</evidence>
<organism evidence="2 3">
    <name type="scientific">Dothidotthia symphoricarpi CBS 119687</name>
    <dbReference type="NCBI Taxonomy" id="1392245"/>
    <lineage>
        <taxon>Eukaryota</taxon>
        <taxon>Fungi</taxon>
        <taxon>Dikarya</taxon>
        <taxon>Ascomycota</taxon>
        <taxon>Pezizomycotina</taxon>
        <taxon>Dothideomycetes</taxon>
        <taxon>Pleosporomycetidae</taxon>
        <taxon>Pleosporales</taxon>
        <taxon>Dothidotthiaceae</taxon>
        <taxon>Dothidotthia</taxon>
    </lineage>
</organism>
<sequence length="392" mass="41980">MPAPLAKGIIIAASVLVAAGIAIYESPQVRQWVDQSRRKIAVALNSLGEDPKPRRRSESSDIYAARTRREELVRKNRNDFIKKAREDGIAVDLDELAKIGSENIEMAERRSRSDRTKSFDDLVGSDGMLRATGKDTSHSGLKKRGAAGFAAGSAAAAALANPFSDDNILFDVGDDEDDEAPSPKPFTYSENDTRESSATIKPDSSPVVPVDESTATISANTVSPATTSNDAISLSTPLIDLSPETHPETHSETHSETEQAAPVPYTEVADDADAAAQSFYSFTSSASHTEDLAQTQFFDDEAEHVSTGTLTPRSQRSNSSAPSFVNAHADDIAVLSMQTDADHDARSEVFSEGGWTDAGLSEADDRTGVMTPNSWTDVGSDDESEWGGQVHQ</sequence>
<feature type="region of interest" description="Disordered" evidence="1">
    <location>
        <begin position="239"/>
        <end position="263"/>
    </location>
</feature>
<feature type="compositionally biased region" description="Basic and acidic residues" evidence="1">
    <location>
        <begin position="243"/>
        <end position="257"/>
    </location>
</feature>